<keyword evidence="2" id="KW-1185">Reference proteome</keyword>
<organism evidence="2 3">
    <name type="scientific">Plectus sambesii</name>
    <dbReference type="NCBI Taxonomy" id="2011161"/>
    <lineage>
        <taxon>Eukaryota</taxon>
        <taxon>Metazoa</taxon>
        <taxon>Ecdysozoa</taxon>
        <taxon>Nematoda</taxon>
        <taxon>Chromadorea</taxon>
        <taxon>Plectida</taxon>
        <taxon>Plectina</taxon>
        <taxon>Plectoidea</taxon>
        <taxon>Plectidae</taxon>
        <taxon>Plectus</taxon>
    </lineage>
</organism>
<reference evidence="3" key="1">
    <citation type="submission" date="2022-11" db="UniProtKB">
        <authorList>
            <consortium name="WormBaseParasite"/>
        </authorList>
    </citation>
    <scope>IDENTIFICATION</scope>
</reference>
<sequence length="134" mass="15920">MRLRRAANNTFHHNAIDFANTKQKEERLRSWLENTNQLLYCASQNHNNRQCCTDLGLADPILQVGDHCLRMCDVSFREWRWRSDPLQQHWETGRVSWEGKKHSIDNLSRQDLVCLANWNVIMYCHHGGLKEDWS</sequence>
<dbReference type="AlphaFoldDB" id="A0A914VIL6"/>
<feature type="domain" description="Domain of unknown function DB" evidence="1">
    <location>
        <begin position="31"/>
        <end position="78"/>
    </location>
</feature>
<dbReference type="Pfam" id="PF01682">
    <property type="entry name" value="DB"/>
    <property type="match status" value="1"/>
</dbReference>
<evidence type="ECO:0000259" key="1">
    <source>
        <dbReference type="Pfam" id="PF01682"/>
    </source>
</evidence>
<dbReference type="Proteomes" id="UP000887566">
    <property type="component" value="Unplaced"/>
</dbReference>
<name>A0A914VIL6_9BILA</name>
<dbReference type="InterPro" id="IPR002602">
    <property type="entry name" value="DB"/>
</dbReference>
<accession>A0A914VIL6</accession>
<dbReference type="PANTHER" id="PTHR21679">
    <property type="entry name" value="DOMAIN OF UNKNOWN FUNCTION DB DOMAIN-CONTAINING PROTEIN-RELATED"/>
    <property type="match status" value="1"/>
</dbReference>
<evidence type="ECO:0000313" key="2">
    <source>
        <dbReference type="Proteomes" id="UP000887566"/>
    </source>
</evidence>
<evidence type="ECO:0000313" key="3">
    <source>
        <dbReference type="WBParaSite" id="PSAMB.scaffold194size67021.g3346.t1"/>
    </source>
</evidence>
<dbReference type="WBParaSite" id="PSAMB.scaffold194size67021.g3346.t1">
    <property type="protein sequence ID" value="PSAMB.scaffold194size67021.g3346.t1"/>
    <property type="gene ID" value="PSAMB.scaffold194size67021.g3346"/>
</dbReference>
<proteinExistence type="predicted"/>
<protein>
    <recommendedName>
        <fullName evidence="1">Domain of unknown function DB domain-containing protein</fullName>
    </recommendedName>
</protein>